<proteinExistence type="predicted"/>
<feature type="transmembrane region" description="Helical" evidence="1">
    <location>
        <begin position="44"/>
        <end position="67"/>
    </location>
</feature>
<comment type="caution">
    <text evidence="2">The sequence shown here is derived from an EMBL/GenBank/DDBJ whole genome shotgun (WGS) entry which is preliminary data.</text>
</comment>
<sequence>MLCTVVWSPTIEPTGHLRWNKSRGLDSGLGNRSIDGYKMWSLRLGALSFIMSITLIGSPIVCLFLILGAPARWLSMLYAISSGIDAWSLFPRRLSRTIFRHCALVMNLLWPRELLDASHFQNYPIEAKRLGMLHGQTLHIMESALTELRWSTFEA</sequence>
<evidence type="ECO:0000313" key="2">
    <source>
        <dbReference type="EMBL" id="KAJ8428662.1"/>
    </source>
</evidence>
<protein>
    <submittedName>
        <fullName evidence="2">Uncharacterized protein</fullName>
    </submittedName>
</protein>
<keyword evidence="1" id="KW-0472">Membrane</keyword>
<keyword evidence="3" id="KW-1185">Reference proteome</keyword>
<keyword evidence="1" id="KW-1133">Transmembrane helix</keyword>
<gene>
    <name evidence="2" type="ORF">Cgig2_006283</name>
</gene>
<dbReference type="EMBL" id="JAKOGI010000984">
    <property type="protein sequence ID" value="KAJ8428662.1"/>
    <property type="molecule type" value="Genomic_DNA"/>
</dbReference>
<name>A0A9Q1JPL0_9CARY</name>
<reference evidence="2" key="1">
    <citation type="submission" date="2022-04" db="EMBL/GenBank/DDBJ databases">
        <title>Carnegiea gigantea Genome sequencing and assembly v2.</title>
        <authorList>
            <person name="Copetti D."/>
            <person name="Sanderson M.J."/>
            <person name="Burquez A."/>
            <person name="Wojciechowski M.F."/>
        </authorList>
    </citation>
    <scope>NUCLEOTIDE SEQUENCE</scope>
    <source>
        <strain evidence="2">SGP5-SGP5p</strain>
        <tissue evidence="2">Aerial part</tissue>
    </source>
</reference>
<dbReference type="AlphaFoldDB" id="A0A9Q1JPL0"/>
<evidence type="ECO:0000313" key="3">
    <source>
        <dbReference type="Proteomes" id="UP001153076"/>
    </source>
</evidence>
<evidence type="ECO:0000256" key="1">
    <source>
        <dbReference type="SAM" id="Phobius"/>
    </source>
</evidence>
<accession>A0A9Q1JPL0</accession>
<dbReference type="Proteomes" id="UP001153076">
    <property type="component" value="Unassembled WGS sequence"/>
</dbReference>
<keyword evidence="1" id="KW-0812">Transmembrane</keyword>
<organism evidence="2 3">
    <name type="scientific">Carnegiea gigantea</name>
    <dbReference type="NCBI Taxonomy" id="171969"/>
    <lineage>
        <taxon>Eukaryota</taxon>
        <taxon>Viridiplantae</taxon>
        <taxon>Streptophyta</taxon>
        <taxon>Embryophyta</taxon>
        <taxon>Tracheophyta</taxon>
        <taxon>Spermatophyta</taxon>
        <taxon>Magnoliopsida</taxon>
        <taxon>eudicotyledons</taxon>
        <taxon>Gunneridae</taxon>
        <taxon>Pentapetalae</taxon>
        <taxon>Caryophyllales</taxon>
        <taxon>Cactineae</taxon>
        <taxon>Cactaceae</taxon>
        <taxon>Cactoideae</taxon>
        <taxon>Echinocereeae</taxon>
        <taxon>Carnegiea</taxon>
    </lineage>
</organism>